<reference evidence="1" key="3">
    <citation type="submission" date="2023-02" db="EMBL/GenBank/DDBJ databases">
        <title>Proposal of a novel subspecies: Alicyclobacillus hesperidum subspecies aegle.</title>
        <authorList>
            <person name="Goto K."/>
            <person name="Fujii T."/>
            <person name="Yasui K."/>
            <person name="Mochida K."/>
            <person name="Kato-Tanaka Y."/>
            <person name="Morohoshi S."/>
            <person name="An S.Y."/>
            <person name="Kasai H."/>
            <person name="Yokota A."/>
        </authorList>
    </citation>
    <scope>NUCLEOTIDE SEQUENCE</scope>
    <source>
        <strain evidence="1">DSM 12766</strain>
    </source>
</reference>
<proteinExistence type="predicted"/>
<protein>
    <recommendedName>
        <fullName evidence="4">Lipoprotein</fullName>
    </recommendedName>
</protein>
<name>A0A1H2T308_9BACL</name>
<dbReference type="Proteomes" id="UP001157137">
    <property type="component" value="Unassembled WGS sequence"/>
</dbReference>
<evidence type="ECO:0008006" key="4">
    <source>
        <dbReference type="Google" id="ProtNLM"/>
    </source>
</evidence>
<evidence type="ECO:0000313" key="1">
    <source>
        <dbReference type="EMBL" id="GLV13733.1"/>
    </source>
</evidence>
<sequence length="171" mass="19091">MHRLTSVAVAVFSATWLLTGCGDENRPANQAALAQQALPSAIADPPNKVDLPHYQARNPHFDVMTKDGNIVVRSDDHGWNGHTIDIYYAPSEAVMIHDGDYVLRDTTHLQRIASVPLKGNQTWVAVWNVKGHTLPREFYLLAKTNVGQANIEHVLWMNQRYIEGGAESRVQ</sequence>
<evidence type="ECO:0000313" key="3">
    <source>
        <dbReference type="Proteomes" id="UP000182589"/>
    </source>
</evidence>
<organism evidence="2 3">
    <name type="scientific">Alicyclobacillus hesperidum</name>
    <dbReference type="NCBI Taxonomy" id="89784"/>
    <lineage>
        <taxon>Bacteria</taxon>
        <taxon>Bacillati</taxon>
        <taxon>Bacillota</taxon>
        <taxon>Bacilli</taxon>
        <taxon>Bacillales</taxon>
        <taxon>Alicyclobacillaceae</taxon>
        <taxon>Alicyclobacillus</taxon>
    </lineage>
</organism>
<dbReference type="EMBL" id="FNOJ01000005">
    <property type="protein sequence ID" value="SDW38177.1"/>
    <property type="molecule type" value="Genomic_DNA"/>
</dbReference>
<gene>
    <name evidence="1" type="ORF">Heshes_14170</name>
    <name evidence="2" type="ORF">SAMN04489725_10549</name>
</gene>
<dbReference type="RefSeq" id="WP_074692508.1">
    <property type="nucleotide sequence ID" value="NZ_BSRA01000007.1"/>
</dbReference>
<reference evidence="2" key="1">
    <citation type="submission" date="2016-10" db="EMBL/GenBank/DDBJ databases">
        <authorList>
            <person name="de Groot N.N."/>
        </authorList>
    </citation>
    <scope>NUCLEOTIDE SEQUENCE [LARGE SCALE GENOMIC DNA]</scope>
    <source>
        <strain evidence="2">DSM 12489</strain>
    </source>
</reference>
<dbReference type="EMBL" id="BSRA01000007">
    <property type="protein sequence ID" value="GLV13733.1"/>
    <property type="molecule type" value="Genomic_DNA"/>
</dbReference>
<evidence type="ECO:0000313" key="2">
    <source>
        <dbReference type="EMBL" id="SDW38177.1"/>
    </source>
</evidence>
<accession>A0A1H2T308</accession>
<dbReference type="Proteomes" id="UP000182589">
    <property type="component" value="Unassembled WGS sequence"/>
</dbReference>
<keyword evidence="3" id="KW-1185">Reference proteome</keyword>
<dbReference type="AlphaFoldDB" id="A0A1H2T308"/>
<dbReference type="PROSITE" id="PS51257">
    <property type="entry name" value="PROKAR_LIPOPROTEIN"/>
    <property type="match status" value="1"/>
</dbReference>
<reference evidence="3" key="2">
    <citation type="submission" date="2016-10" db="EMBL/GenBank/DDBJ databases">
        <authorList>
            <person name="Varghese N."/>
        </authorList>
    </citation>
    <scope>NUCLEOTIDE SEQUENCE [LARGE SCALE GENOMIC DNA]</scope>
    <source>
        <strain evidence="3">DSM 12489</strain>
    </source>
</reference>